<dbReference type="AlphaFoldDB" id="A0A2I0I8D3"/>
<organism evidence="1 2">
    <name type="scientific">Punica granatum</name>
    <name type="common">Pomegranate</name>
    <dbReference type="NCBI Taxonomy" id="22663"/>
    <lineage>
        <taxon>Eukaryota</taxon>
        <taxon>Viridiplantae</taxon>
        <taxon>Streptophyta</taxon>
        <taxon>Embryophyta</taxon>
        <taxon>Tracheophyta</taxon>
        <taxon>Spermatophyta</taxon>
        <taxon>Magnoliopsida</taxon>
        <taxon>eudicotyledons</taxon>
        <taxon>Gunneridae</taxon>
        <taxon>Pentapetalae</taxon>
        <taxon>rosids</taxon>
        <taxon>malvids</taxon>
        <taxon>Myrtales</taxon>
        <taxon>Lythraceae</taxon>
        <taxon>Punica</taxon>
    </lineage>
</organism>
<keyword evidence="2" id="KW-1185">Reference proteome</keyword>
<protein>
    <submittedName>
        <fullName evidence="1">Uncharacterized protein</fullName>
    </submittedName>
</protein>
<gene>
    <name evidence="1" type="ORF">CRG98_039516</name>
</gene>
<sequence length="127" mass="14035">ALNYSNIAGRLDDEILATDGFMITGGPAVRGHAWNFRSVSSHHSLFATVLGVVPESKNNCYRPDVIHQSKAHARRMASDRSPRRDPILARSITRFWTAVWRLNGSRMEVVGSFQVRAGINVDGSMIG</sequence>
<reference evidence="1 2" key="1">
    <citation type="submission" date="2017-11" db="EMBL/GenBank/DDBJ databases">
        <title>De-novo sequencing of pomegranate (Punica granatum L.) genome.</title>
        <authorList>
            <person name="Akparov Z."/>
            <person name="Amiraslanov A."/>
            <person name="Hajiyeva S."/>
            <person name="Abbasov M."/>
            <person name="Kaur K."/>
            <person name="Hamwieh A."/>
            <person name="Solovyev V."/>
            <person name="Salamov A."/>
            <person name="Braich B."/>
            <person name="Kosarev P."/>
            <person name="Mahmoud A."/>
            <person name="Hajiyev E."/>
            <person name="Babayeva S."/>
            <person name="Izzatullayeva V."/>
            <person name="Mammadov A."/>
            <person name="Mammadov A."/>
            <person name="Sharifova S."/>
            <person name="Ojaghi J."/>
            <person name="Eynullazada K."/>
            <person name="Bayramov B."/>
            <person name="Abdulazimova A."/>
            <person name="Shahmuradov I."/>
        </authorList>
    </citation>
    <scope>NUCLEOTIDE SEQUENCE [LARGE SCALE GENOMIC DNA]</scope>
    <source>
        <strain evidence="2">cv. AG2017</strain>
        <tissue evidence="1">Leaf</tissue>
    </source>
</reference>
<proteinExistence type="predicted"/>
<evidence type="ECO:0000313" key="1">
    <source>
        <dbReference type="EMBL" id="PKI40063.1"/>
    </source>
</evidence>
<comment type="caution">
    <text evidence="1">The sequence shown here is derived from an EMBL/GenBank/DDBJ whole genome shotgun (WGS) entry which is preliminary data.</text>
</comment>
<dbReference type="EMBL" id="PGOL01003669">
    <property type="protein sequence ID" value="PKI40063.1"/>
    <property type="molecule type" value="Genomic_DNA"/>
</dbReference>
<dbReference type="Proteomes" id="UP000233551">
    <property type="component" value="Unassembled WGS sequence"/>
</dbReference>
<name>A0A2I0I8D3_PUNGR</name>
<feature type="non-terminal residue" evidence="1">
    <location>
        <position position="1"/>
    </location>
</feature>
<evidence type="ECO:0000313" key="2">
    <source>
        <dbReference type="Proteomes" id="UP000233551"/>
    </source>
</evidence>
<accession>A0A2I0I8D3</accession>